<name>A0A481Z8D3_9VIRU</name>
<accession>A0A481Z8D3</accession>
<sequence>MLSETHFYDGKLERTKEESQEMLDRAENVPFEDKQEAFHHLKRELEERWSSEESHALHRLIDEQEMYYDPINKLHVDRLLWLCYEKIMIENNRIFEEHFKQQLQDMGSGLHPRENGSIIANFGRFLSECNNLCIKYIHKTQVF</sequence>
<organism evidence="1">
    <name type="scientific">Pithovirus LCPAC304</name>
    <dbReference type="NCBI Taxonomy" id="2506594"/>
    <lineage>
        <taxon>Viruses</taxon>
        <taxon>Pithoviruses</taxon>
    </lineage>
</organism>
<gene>
    <name evidence="1" type="ORF">LCPAC304_03840</name>
</gene>
<reference evidence="1" key="1">
    <citation type="journal article" date="2019" name="MBio">
        <title>Virus Genomes from Deep Sea Sediments Expand the Ocean Megavirome and Support Independent Origins of Viral Gigantism.</title>
        <authorList>
            <person name="Backstrom D."/>
            <person name="Yutin N."/>
            <person name="Jorgensen S.L."/>
            <person name="Dharamshi J."/>
            <person name="Homa F."/>
            <person name="Zaremba-Niedwiedzka K."/>
            <person name="Spang A."/>
            <person name="Wolf Y.I."/>
            <person name="Koonin E.V."/>
            <person name="Ettema T.J."/>
        </authorList>
    </citation>
    <scope>NUCLEOTIDE SEQUENCE</scope>
</reference>
<proteinExistence type="predicted"/>
<dbReference type="EMBL" id="MK500567">
    <property type="protein sequence ID" value="QBK92037.1"/>
    <property type="molecule type" value="Genomic_DNA"/>
</dbReference>
<protein>
    <submittedName>
        <fullName evidence="1">Uncharacterized protein</fullName>
    </submittedName>
</protein>
<evidence type="ECO:0000313" key="1">
    <source>
        <dbReference type="EMBL" id="QBK92037.1"/>
    </source>
</evidence>